<feature type="transmembrane region" description="Helical" evidence="9">
    <location>
        <begin position="141"/>
        <end position="162"/>
    </location>
</feature>
<dbReference type="HAMAP" id="MF_01148">
    <property type="entry name" value="Lnt"/>
    <property type="match status" value="1"/>
</dbReference>
<evidence type="ECO:0000256" key="9">
    <source>
        <dbReference type="HAMAP-Rule" id="MF_01148"/>
    </source>
</evidence>
<dbReference type="InterPro" id="IPR036526">
    <property type="entry name" value="C-N_Hydrolase_sf"/>
</dbReference>
<dbReference type="Pfam" id="PF20154">
    <property type="entry name" value="LNT_N"/>
    <property type="match status" value="1"/>
</dbReference>
<dbReference type="GO" id="GO:0042158">
    <property type="term" value="P:lipoprotein biosynthetic process"/>
    <property type="evidence" value="ECO:0007669"/>
    <property type="project" value="UniProtKB-UniRule"/>
</dbReference>
<feature type="transmembrane region" description="Helical" evidence="9">
    <location>
        <begin position="212"/>
        <end position="230"/>
    </location>
</feature>
<reference evidence="11" key="1">
    <citation type="submission" date="2022-08" db="EMBL/GenBank/DDBJ databases">
        <title>Nisaea acidiphila sp. nov., isolated from a marine algal debris and emended description of the genus Nisaea Urios et al. 2008.</title>
        <authorList>
            <person name="Kwon K."/>
        </authorList>
    </citation>
    <scope>NUCLEOTIDE SEQUENCE</scope>
    <source>
        <strain evidence="11">MEBiC11861</strain>
    </source>
</reference>
<accession>A0A9J7B0X7</accession>
<feature type="transmembrane region" description="Helical" evidence="9">
    <location>
        <begin position="69"/>
        <end position="91"/>
    </location>
</feature>
<dbReference type="InterPro" id="IPR045378">
    <property type="entry name" value="LNT_N"/>
</dbReference>
<dbReference type="EMBL" id="CP102480">
    <property type="protein sequence ID" value="UUX52124.1"/>
    <property type="molecule type" value="Genomic_DNA"/>
</dbReference>
<evidence type="ECO:0000313" key="11">
    <source>
        <dbReference type="EMBL" id="UUX52124.1"/>
    </source>
</evidence>
<dbReference type="EC" id="2.3.1.269" evidence="9"/>
<evidence type="ECO:0000256" key="4">
    <source>
        <dbReference type="ARBA" id="ARBA00022679"/>
    </source>
</evidence>
<keyword evidence="4 9" id="KW-0808">Transferase</keyword>
<dbReference type="PANTHER" id="PTHR38686:SF1">
    <property type="entry name" value="APOLIPOPROTEIN N-ACYLTRANSFERASE"/>
    <property type="match status" value="1"/>
</dbReference>
<comment type="catalytic activity">
    <reaction evidence="9">
        <text>N-terminal S-1,2-diacyl-sn-glyceryl-L-cysteinyl-[lipoprotein] + a glycerophospholipid = N-acyl-S-1,2-diacyl-sn-glyceryl-L-cysteinyl-[lipoprotein] + a 2-acyl-sn-glycero-3-phospholipid + H(+)</text>
        <dbReference type="Rhea" id="RHEA:48228"/>
        <dbReference type="Rhea" id="RHEA-COMP:14681"/>
        <dbReference type="Rhea" id="RHEA-COMP:14684"/>
        <dbReference type="ChEBI" id="CHEBI:15378"/>
        <dbReference type="ChEBI" id="CHEBI:136912"/>
        <dbReference type="ChEBI" id="CHEBI:140656"/>
        <dbReference type="ChEBI" id="CHEBI:140657"/>
        <dbReference type="ChEBI" id="CHEBI:140660"/>
        <dbReference type="EC" id="2.3.1.269"/>
    </reaction>
</comment>
<protein>
    <recommendedName>
        <fullName evidence="9">Apolipoprotein N-acyltransferase</fullName>
        <shortName evidence="9">ALP N-acyltransferase</shortName>
        <ecNumber evidence="9">2.3.1.269</ecNumber>
    </recommendedName>
</protein>
<dbReference type="CDD" id="cd07571">
    <property type="entry name" value="ALP_N-acyl_transferase"/>
    <property type="match status" value="1"/>
</dbReference>
<keyword evidence="12" id="KW-1185">Reference proteome</keyword>
<dbReference type="Gene3D" id="3.60.110.10">
    <property type="entry name" value="Carbon-nitrogen hydrolase"/>
    <property type="match status" value="1"/>
</dbReference>
<comment type="subcellular location">
    <subcellularLocation>
        <location evidence="1 9">Cell membrane</location>
        <topology evidence="1 9">Multi-pass membrane protein</topology>
    </subcellularLocation>
</comment>
<keyword evidence="5 9" id="KW-0812">Transmembrane</keyword>
<feature type="transmembrane region" description="Helical" evidence="9">
    <location>
        <begin position="182"/>
        <end position="200"/>
    </location>
</feature>
<keyword evidence="3 9" id="KW-1003">Cell membrane</keyword>
<gene>
    <name evidence="9 11" type="primary">lnt</name>
    <name evidence="11" type="ORF">NUH88_10560</name>
</gene>
<comment type="similarity">
    <text evidence="2 9">Belongs to the CN hydrolase family. Apolipoprotein N-acyltransferase subfamily.</text>
</comment>
<evidence type="ECO:0000256" key="7">
    <source>
        <dbReference type="ARBA" id="ARBA00023136"/>
    </source>
</evidence>
<evidence type="ECO:0000256" key="1">
    <source>
        <dbReference type="ARBA" id="ARBA00004651"/>
    </source>
</evidence>
<dbReference type="NCBIfam" id="TIGR00546">
    <property type="entry name" value="lnt"/>
    <property type="match status" value="1"/>
</dbReference>
<dbReference type="Proteomes" id="UP001060336">
    <property type="component" value="Chromosome"/>
</dbReference>
<keyword evidence="8 9" id="KW-0012">Acyltransferase</keyword>
<organism evidence="11 12">
    <name type="scientific">Nisaea acidiphila</name>
    <dbReference type="NCBI Taxonomy" id="1862145"/>
    <lineage>
        <taxon>Bacteria</taxon>
        <taxon>Pseudomonadati</taxon>
        <taxon>Pseudomonadota</taxon>
        <taxon>Alphaproteobacteria</taxon>
        <taxon>Rhodospirillales</taxon>
        <taxon>Thalassobaculaceae</taxon>
        <taxon>Nisaea</taxon>
    </lineage>
</organism>
<evidence type="ECO:0000256" key="8">
    <source>
        <dbReference type="ARBA" id="ARBA00023315"/>
    </source>
</evidence>
<comment type="function">
    <text evidence="9">Catalyzes the phospholipid dependent N-acylation of the N-terminal cysteine of apolipoprotein, the last step in lipoprotein maturation.</text>
</comment>
<dbReference type="PANTHER" id="PTHR38686">
    <property type="entry name" value="APOLIPOPROTEIN N-ACYLTRANSFERASE"/>
    <property type="match status" value="1"/>
</dbReference>
<evidence type="ECO:0000256" key="2">
    <source>
        <dbReference type="ARBA" id="ARBA00010065"/>
    </source>
</evidence>
<comment type="pathway">
    <text evidence="9">Protein modification; lipoprotein biosynthesis (N-acyl transfer).</text>
</comment>
<dbReference type="SUPFAM" id="SSF56317">
    <property type="entry name" value="Carbon-nitrogen hydrolase"/>
    <property type="match status" value="1"/>
</dbReference>
<evidence type="ECO:0000256" key="3">
    <source>
        <dbReference type="ARBA" id="ARBA00022475"/>
    </source>
</evidence>
<dbReference type="KEGG" id="naci:NUH88_10560"/>
<keyword evidence="7 9" id="KW-0472">Membrane</keyword>
<proteinExistence type="inferred from homology"/>
<dbReference type="PROSITE" id="PS50263">
    <property type="entry name" value="CN_HYDROLASE"/>
    <property type="match status" value="1"/>
</dbReference>
<dbReference type="GO" id="GO:0005886">
    <property type="term" value="C:plasma membrane"/>
    <property type="evidence" value="ECO:0007669"/>
    <property type="project" value="UniProtKB-SubCell"/>
</dbReference>
<evidence type="ECO:0000313" key="12">
    <source>
        <dbReference type="Proteomes" id="UP001060336"/>
    </source>
</evidence>
<evidence type="ECO:0000256" key="6">
    <source>
        <dbReference type="ARBA" id="ARBA00022989"/>
    </source>
</evidence>
<name>A0A9J7B0X7_9PROT</name>
<feature type="domain" description="CN hydrolase" evidence="10">
    <location>
        <begin position="248"/>
        <end position="504"/>
    </location>
</feature>
<dbReference type="GO" id="GO:0016410">
    <property type="term" value="F:N-acyltransferase activity"/>
    <property type="evidence" value="ECO:0007669"/>
    <property type="project" value="UniProtKB-UniRule"/>
</dbReference>
<feature type="transmembrane region" description="Helical" evidence="9">
    <location>
        <begin position="103"/>
        <end position="129"/>
    </location>
</feature>
<dbReference type="Pfam" id="PF00795">
    <property type="entry name" value="CN_hydrolase"/>
    <property type="match status" value="1"/>
</dbReference>
<feature type="transmembrane region" description="Helical" evidence="9">
    <location>
        <begin position="30"/>
        <end position="57"/>
    </location>
</feature>
<sequence>MSTAAAAARLGAGARTSINRLAALTGIRNLAVMAASGAVAALALPPFGLLPAIFAFAPLMLSVERRQSWGGAFATGWAFAFGHHVAGLYWISNALLVDGDRFAWAVPFAAAGLPAGLALYGGLAALLYFRLQPRGWLRAPAFAGAWSLAEILRGTVATGFPWNLPASAWTFSDALMQPLALFGAYGYGFFVLLFAFSPLMLLRRGSGRTERWVGAGCLLLPVVFAGYGVWRLDSASEPDASAPTVRVVQGNVPQRDKWKPDMLRGHLAKYAMLTRLGRADAMPAGIAELPPPRLVVWPETAVPYALNREPELAAYLGSLLRVPGGLLMTGAPLREPVGGDANKSRNFNAVVSLDPAGAMAARHDKFHLVPFGEYVPFSEWLPLGPVVRTGSGFTAGTGPGSFAYPGLPRIGALICYEVIFPGAVTASGGPRPELLVNVTNDAWFGASSGPYQHLAAARMRAVEEGIPVIRAANTGISAVIDAYGRIRVSLPLEETGTIDSSLPAALPSKTPYARVRNSTAILLGFLPLLAVFLRRSV</sequence>
<evidence type="ECO:0000256" key="5">
    <source>
        <dbReference type="ARBA" id="ARBA00022692"/>
    </source>
</evidence>
<dbReference type="InterPro" id="IPR003010">
    <property type="entry name" value="C-N_Hydrolase"/>
</dbReference>
<dbReference type="AlphaFoldDB" id="A0A9J7B0X7"/>
<dbReference type="InterPro" id="IPR004563">
    <property type="entry name" value="Apolipo_AcylTrfase"/>
</dbReference>
<dbReference type="RefSeq" id="WP_257772014.1">
    <property type="nucleotide sequence ID" value="NZ_CP102480.1"/>
</dbReference>
<evidence type="ECO:0000259" key="10">
    <source>
        <dbReference type="PROSITE" id="PS50263"/>
    </source>
</evidence>
<keyword evidence="6 9" id="KW-1133">Transmembrane helix</keyword>